<evidence type="ECO:0000256" key="5">
    <source>
        <dbReference type="ARBA" id="ARBA00023002"/>
    </source>
</evidence>
<accession>G8YH52</accession>
<dbReference type="STRING" id="559304.G8YH52"/>
<protein>
    <submittedName>
        <fullName evidence="8">Piso0_003082 protein</fullName>
    </submittedName>
</protein>
<organism evidence="8 9">
    <name type="scientific">Pichia sorbitophila (strain ATCC MYA-4447 / BCRC 22081 / CBS 7064 / NBRC 10061 / NRRL Y-12695)</name>
    <name type="common">Hybrid yeast</name>
    <dbReference type="NCBI Taxonomy" id="559304"/>
    <lineage>
        <taxon>Eukaryota</taxon>
        <taxon>Fungi</taxon>
        <taxon>Dikarya</taxon>
        <taxon>Ascomycota</taxon>
        <taxon>Saccharomycotina</taxon>
        <taxon>Pichiomycetes</taxon>
        <taxon>Debaryomycetaceae</taxon>
        <taxon>Millerozyma</taxon>
    </lineage>
</organism>
<evidence type="ECO:0000313" key="8">
    <source>
        <dbReference type="EMBL" id="CCE80754.1"/>
    </source>
</evidence>
<dbReference type="Pfam" id="PF03060">
    <property type="entry name" value="NMO"/>
    <property type="match status" value="1"/>
</dbReference>
<dbReference type="EMBL" id="FO082053">
    <property type="protein sequence ID" value="CCE79989.1"/>
    <property type="molecule type" value="Genomic_DNA"/>
</dbReference>
<keyword evidence="3" id="KW-0285">Flavoprotein</keyword>
<dbReference type="InterPro" id="IPR013785">
    <property type="entry name" value="Aldolase_TIM"/>
</dbReference>
<dbReference type="Gene3D" id="3.20.20.70">
    <property type="entry name" value="Aldolase class I"/>
    <property type="match status" value="1"/>
</dbReference>
<comment type="cofactor">
    <cofactor evidence="1">
        <name>FMN</name>
        <dbReference type="ChEBI" id="CHEBI:58210"/>
    </cofactor>
</comment>
<dbReference type="FunCoup" id="G8YH52">
    <property type="interactions" value="44"/>
</dbReference>
<keyword evidence="4" id="KW-0288">FMN</keyword>
<dbReference type="CDD" id="cd04730">
    <property type="entry name" value="NPD_like"/>
    <property type="match status" value="1"/>
</dbReference>
<name>G8YH52_PICSO</name>
<evidence type="ECO:0000256" key="3">
    <source>
        <dbReference type="ARBA" id="ARBA00022630"/>
    </source>
</evidence>
<dbReference type="GO" id="GO:0018580">
    <property type="term" value="F:nitronate monooxygenase activity"/>
    <property type="evidence" value="ECO:0007669"/>
    <property type="project" value="InterPro"/>
</dbReference>
<sequence length="364" mass="39352">MCLGRRLAKMSNNFIQDLNLKLPVIQAPMAGVTKSAMVIASCRSGIVGSLGAGMLKPEDIRESIKEIKSEAEGAPFNINLFVIDHYGNGYDWDDREVAWLQQYYQEQSLGELPRPKSFAPVFKEQFQAVLEEAPPIVSFTFGIVEASDVQECHRRSIKVIGTATNVLEALEWEKVGADAICVQGIEAGGHRGNFLDLDDPGTGLFALIPEVTSKVNIPVIAAGGVMDGRGIAAAKILGASAVQMGTAFLASHEAALPEAYKKGITGGVFSHETTLTNAFSGRYARGVKNSFTEFGKGKHVLPYPVQNALTQPLRKASTQKGDPDHISLWAGQGVNKVRQKKISEICNELRLELDKVKSNGLSKL</sequence>
<reference evidence="9" key="2">
    <citation type="journal article" date="2012" name="G3 (Bethesda)">
        <title>Pichia sorbitophila, an interspecies yeast hybrid reveals early steps of genome resolution following polyploidization.</title>
        <authorList>
            <person name="Leh Louis V."/>
            <person name="Despons L."/>
            <person name="Friedrich A."/>
            <person name="Martin T."/>
            <person name="Durrens P."/>
            <person name="Casaregola S."/>
            <person name="Neuveglise C."/>
            <person name="Fairhead C."/>
            <person name="Marck C."/>
            <person name="Cruz J.A."/>
            <person name="Straub M.L."/>
            <person name="Kugler V."/>
            <person name="Sacerdot C."/>
            <person name="Uzunov Z."/>
            <person name="Thierry A."/>
            <person name="Weiss S."/>
            <person name="Bleykasten C."/>
            <person name="De Montigny J."/>
            <person name="Jacques N."/>
            <person name="Jung P."/>
            <person name="Lemaire M."/>
            <person name="Mallet S."/>
            <person name="Morel G."/>
            <person name="Richard G.F."/>
            <person name="Sarkar A."/>
            <person name="Savel G."/>
            <person name="Schacherer J."/>
            <person name="Seret M.L."/>
            <person name="Talla E."/>
            <person name="Samson G."/>
            <person name="Jubin C."/>
            <person name="Poulain J."/>
            <person name="Vacherie B."/>
            <person name="Barbe V."/>
            <person name="Pelletier E."/>
            <person name="Sherman D.J."/>
            <person name="Westhof E."/>
            <person name="Weissenbach J."/>
            <person name="Baret P.V."/>
            <person name="Wincker P."/>
            <person name="Gaillardin C."/>
            <person name="Dujon B."/>
            <person name="Souciet J.L."/>
        </authorList>
    </citation>
    <scope>NUCLEOTIDE SEQUENCE [LARGE SCALE GENOMIC DNA]</scope>
    <source>
        <strain evidence="9">ATCC MYA-4447 / BCRC 22081 / CBS 7064 / NBRC 10061 / NRRL Y-12695</strain>
    </source>
</reference>
<dbReference type="SUPFAM" id="SSF51412">
    <property type="entry name" value="Inosine monophosphate dehydrogenase (IMPDH)"/>
    <property type="match status" value="1"/>
</dbReference>
<reference evidence="8" key="1">
    <citation type="submission" date="2011-10" db="EMBL/GenBank/DDBJ databases">
        <authorList>
            <person name="Genoscope - CEA"/>
        </authorList>
    </citation>
    <scope>NUCLEOTIDE SEQUENCE</scope>
</reference>
<dbReference type="OrthoDB" id="10265891at2759"/>
<keyword evidence="5" id="KW-0560">Oxidoreductase</keyword>
<dbReference type="InterPro" id="IPR004136">
    <property type="entry name" value="NMO"/>
</dbReference>
<evidence type="ECO:0000256" key="2">
    <source>
        <dbReference type="ARBA" id="ARBA00009881"/>
    </source>
</evidence>
<dbReference type="HOGENOM" id="CLU_038732_5_1_1"/>
<dbReference type="Proteomes" id="UP000005222">
    <property type="component" value="Chromosome H"/>
</dbReference>
<evidence type="ECO:0000256" key="1">
    <source>
        <dbReference type="ARBA" id="ARBA00001917"/>
    </source>
</evidence>
<dbReference type="eggNOG" id="ENOG502QSZT">
    <property type="taxonomic scope" value="Eukaryota"/>
</dbReference>
<evidence type="ECO:0000313" key="7">
    <source>
        <dbReference type="EMBL" id="CCE79989.1"/>
    </source>
</evidence>
<evidence type="ECO:0000256" key="4">
    <source>
        <dbReference type="ARBA" id="ARBA00022643"/>
    </source>
</evidence>
<gene>
    <name evidence="8" type="primary">Piso0_003082</name>
    <name evidence="7" type="ORF">GNLVRS01_PISO0G04494g</name>
    <name evidence="8" type="ORF">GNLVRS01_PISO0H04495g</name>
</gene>
<keyword evidence="9" id="KW-1185">Reference proteome</keyword>
<proteinExistence type="inferred from homology"/>
<comment type="similarity">
    <text evidence="2">Belongs to the nitronate monooxygenase family. NMO class I subfamily.</text>
</comment>
<dbReference type="PANTHER" id="PTHR42747:SF3">
    <property type="entry name" value="NITRONATE MONOOXYGENASE-RELATED"/>
    <property type="match status" value="1"/>
</dbReference>
<keyword evidence="6" id="KW-0503">Monooxygenase</keyword>
<dbReference type="Proteomes" id="UP000005222">
    <property type="component" value="Chromosome G"/>
</dbReference>
<evidence type="ECO:0000313" key="9">
    <source>
        <dbReference type="Proteomes" id="UP000005222"/>
    </source>
</evidence>
<evidence type="ECO:0000256" key="6">
    <source>
        <dbReference type="ARBA" id="ARBA00023033"/>
    </source>
</evidence>
<dbReference type="PANTHER" id="PTHR42747">
    <property type="entry name" value="NITRONATE MONOOXYGENASE-RELATED"/>
    <property type="match status" value="1"/>
</dbReference>
<dbReference type="AlphaFoldDB" id="G8YH52"/>
<dbReference type="EMBL" id="FO082052">
    <property type="protein sequence ID" value="CCE80754.1"/>
    <property type="molecule type" value="Genomic_DNA"/>
</dbReference>
<dbReference type="InParanoid" id="G8YH52"/>